<feature type="transmembrane region" description="Helical" evidence="2">
    <location>
        <begin position="427"/>
        <end position="450"/>
    </location>
</feature>
<name>A0A0K8QN74_9GAMM</name>
<feature type="coiled-coil region" evidence="1">
    <location>
        <begin position="285"/>
        <end position="312"/>
    </location>
</feature>
<evidence type="ECO:0000313" key="4">
    <source>
        <dbReference type="EMBL" id="GAP66360.1"/>
    </source>
</evidence>
<dbReference type="PANTHER" id="PTHR32309">
    <property type="entry name" value="TYROSINE-PROTEIN KINASE"/>
    <property type="match status" value="1"/>
</dbReference>
<dbReference type="HOGENOM" id="CLU_009912_5_1_6"/>
<dbReference type="GO" id="GO:0004713">
    <property type="term" value="F:protein tyrosine kinase activity"/>
    <property type="evidence" value="ECO:0007669"/>
    <property type="project" value="TreeGrafter"/>
</dbReference>
<dbReference type="InterPro" id="IPR014345">
    <property type="entry name" value="XrtA_polysacc_chain"/>
</dbReference>
<keyword evidence="2" id="KW-0472">Membrane</keyword>
<dbReference type="STRING" id="1475481.GCA_000953855_01698"/>
<reference evidence="3" key="1">
    <citation type="submission" date="2015-03" db="EMBL/GenBank/DDBJ databases">
        <title>Draft genome sequence of Mizugakiibacter sediminis skMP5.</title>
        <authorList>
            <person name="Watanabe T."/>
            <person name="Kojima H."/>
            <person name="Fukui M."/>
        </authorList>
    </citation>
    <scope>NUCLEOTIDE SEQUENCE</scope>
    <source>
        <strain evidence="3">SkMP5</strain>
    </source>
</reference>
<keyword evidence="2" id="KW-0812">Transmembrane</keyword>
<evidence type="ECO:0000313" key="3">
    <source>
        <dbReference type="EMBL" id="GAN43508.1"/>
    </source>
</evidence>
<reference evidence="4" key="2">
    <citation type="submission" date="2015-08" db="EMBL/GenBank/DDBJ databases">
        <title>Complete DNA Sequence of Pseudomonas syringae pv. actinidiae, the Causal Agent of Kiwifruit Canker Disease.</title>
        <authorList>
            <person name="Rikkerink E.H.A."/>
            <person name="Fineran P.C."/>
        </authorList>
    </citation>
    <scope>NUCLEOTIDE SEQUENCE</scope>
    <source>
        <strain evidence="4">SkMP5</strain>
    </source>
</reference>
<sequence length="516" mass="57517">MNTGEEKSLLLDQVPTLLRELRARRLALAAAFAGIAIVVAVVGLLWPSKYESAATVQVIERNIIQPLMEGRAVPTGVSDRAAIAREVIFGRRILNEIMAAGGWLKKNPSPREQELIAEEIKRRTTISSPGQNLIRIAYSDSDPERAYHVAQKFAELFISESLAAKERESRNAFQFIAGQVDEYHRKLTDAENRLKAFREKNADARPGSDADVAAHISALRSRIEDAQTQIAEIDMREASLGRQLSGETELSGVVTREGQYREQIAELQSRLDTLRLSYTDEYPDVIALRHQIDDLQNQLARVQAVRAQAQADGQPVAPNVVFNPIYQQMRGDLTKARSDRAALVARIADTRKLLAEETERGKRVAASEATLAELTRDYEVNRDIYQDLLKRREGARLSMQMDEEHQGLTFRIQEAAALPLLPSGLRFAHFLAIGLILGALLPVGLLIGVVRFDPRVRDAQLLTRDYGLPVLVTVPAFAGAAARERDMRLNLRVAALIALVVVAYAALTWLRVMRWI</sequence>
<gene>
    <name evidence="3" type="ORF">MBSD_0011</name>
    <name evidence="4" type="ORF">MBSD_n1667</name>
</gene>
<feature type="transmembrane region" description="Helical" evidence="2">
    <location>
        <begin position="26"/>
        <end position="46"/>
    </location>
</feature>
<keyword evidence="5" id="KW-1185">Reference proteome</keyword>
<dbReference type="GO" id="GO:0005886">
    <property type="term" value="C:plasma membrane"/>
    <property type="evidence" value="ECO:0007669"/>
    <property type="project" value="TreeGrafter"/>
</dbReference>
<dbReference type="PANTHER" id="PTHR32309:SF13">
    <property type="entry name" value="FERRIC ENTEROBACTIN TRANSPORT PROTEIN FEPE"/>
    <property type="match status" value="1"/>
</dbReference>
<dbReference type="NCBIfam" id="TIGR03007">
    <property type="entry name" value="pepcterm_ChnLen"/>
    <property type="match status" value="1"/>
</dbReference>
<dbReference type="Proteomes" id="UP000253740">
    <property type="component" value="Unassembled WGS sequence"/>
</dbReference>
<keyword evidence="2" id="KW-1133">Transmembrane helix</keyword>
<evidence type="ECO:0000256" key="2">
    <source>
        <dbReference type="SAM" id="Phobius"/>
    </source>
</evidence>
<feature type="coiled-coil region" evidence="1">
    <location>
        <begin position="180"/>
        <end position="236"/>
    </location>
</feature>
<dbReference type="RefSeq" id="WP_062536960.1">
    <property type="nucleotide sequence ID" value="NZ_DF970200.1"/>
</dbReference>
<dbReference type="AlphaFoldDB" id="A0A0K8QN74"/>
<proteinExistence type="predicted"/>
<feature type="transmembrane region" description="Helical" evidence="2">
    <location>
        <begin position="493"/>
        <end position="512"/>
    </location>
</feature>
<dbReference type="OrthoDB" id="9795292at2"/>
<evidence type="ECO:0000256" key="1">
    <source>
        <dbReference type="SAM" id="Coils"/>
    </source>
</evidence>
<keyword evidence="1" id="KW-0175">Coiled coil</keyword>
<organism evidence="4">
    <name type="scientific">Mizugakiibacter sediminis</name>
    <dbReference type="NCBI Taxonomy" id="1475481"/>
    <lineage>
        <taxon>Bacteria</taxon>
        <taxon>Pseudomonadati</taxon>
        <taxon>Pseudomonadota</taxon>
        <taxon>Gammaproteobacteria</taxon>
        <taxon>Lysobacterales</taxon>
        <taxon>Rhodanobacteraceae</taxon>
        <taxon>Mizugakiibacter</taxon>
    </lineage>
</organism>
<accession>A0A0K8QN74</accession>
<protein>
    <recommendedName>
        <fullName evidence="6">Polysaccharide chain length determinant protein, PEP-CTERM locus subfamily</fullName>
    </recommendedName>
</protein>
<dbReference type="EMBL" id="DF970200">
    <property type="protein sequence ID" value="GAP66360.1"/>
    <property type="molecule type" value="Genomic_DNA"/>
</dbReference>
<dbReference type="SUPFAM" id="SSF57997">
    <property type="entry name" value="Tropomyosin"/>
    <property type="match status" value="1"/>
</dbReference>
<dbReference type="EMBL" id="DF952378">
    <property type="protein sequence ID" value="GAN43508.1"/>
    <property type="molecule type" value="Genomic_DNA"/>
</dbReference>
<evidence type="ECO:0000313" key="5">
    <source>
        <dbReference type="Proteomes" id="UP000253740"/>
    </source>
</evidence>
<dbReference type="InterPro" id="IPR050445">
    <property type="entry name" value="Bact_polysacc_biosynth/exp"/>
</dbReference>
<evidence type="ECO:0008006" key="6">
    <source>
        <dbReference type="Google" id="ProtNLM"/>
    </source>
</evidence>